<comment type="caution">
    <text evidence="5">The sequence shown here is derived from an EMBL/GenBank/DDBJ whole genome shotgun (WGS) entry which is preliminary data.</text>
</comment>
<dbReference type="Pfam" id="PF06761">
    <property type="entry name" value="IcmF-related"/>
    <property type="match status" value="1"/>
</dbReference>
<dbReference type="CDD" id="cd00882">
    <property type="entry name" value="Ras_like_GTPase"/>
    <property type="match status" value="1"/>
</dbReference>
<dbReference type="InterPro" id="IPR027417">
    <property type="entry name" value="P-loop_NTPase"/>
</dbReference>
<feature type="domain" description="Type VI secretion system component TssM1 N-terminal" evidence="4">
    <location>
        <begin position="192"/>
        <end position="453"/>
    </location>
</feature>
<dbReference type="InterPro" id="IPR053156">
    <property type="entry name" value="T6SS_TssM-like"/>
</dbReference>
<dbReference type="InterPro" id="IPR010623">
    <property type="entry name" value="IcmF_C"/>
</dbReference>
<evidence type="ECO:0000259" key="2">
    <source>
        <dbReference type="Pfam" id="PF06744"/>
    </source>
</evidence>
<reference evidence="5" key="1">
    <citation type="submission" date="2019-02" db="EMBL/GenBank/DDBJ databases">
        <title>Draft genome of the type strain Pelomonas aquatica CCUG 52575T.</title>
        <authorList>
            <person name="Gomila M."/>
            <person name="Lalucat J."/>
        </authorList>
    </citation>
    <scope>NUCLEOTIDE SEQUENCE</scope>
    <source>
        <strain evidence="5">CCUG 52575</strain>
    </source>
</reference>
<dbReference type="Gene3D" id="3.40.50.300">
    <property type="entry name" value="P-loop containing nucleotide triphosphate hydrolases"/>
    <property type="match status" value="1"/>
</dbReference>
<dbReference type="InterPro" id="IPR017731">
    <property type="entry name" value="TssM1-like"/>
</dbReference>
<evidence type="ECO:0000256" key="1">
    <source>
        <dbReference type="SAM" id="Phobius"/>
    </source>
</evidence>
<evidence type="ECO:0000259" key="4">
    <source>
        <dbReference type="Pfam" id="PF14331"/>
    </source>
</evidence>
<evidence type="ECO:0000313" key="6">
    <source>
        <dbReference type="Proteomes" id="UP001152766"/>
    </source>
</evidence>
<accession>A0A9X4LHC3</accession>
<dbReference type="EMBL" id="SGUG01000025">
    <property type="protein sequence ID" value="MDG0864031.1"/>
    <property type="molecule type" value="Genomic_DNA"/>
</dbReference>
<evidence type="ECO:0000313" key="5">
    <source>
        <dbReference type="EMBL" id="MDG0864031.1"/>
    </source>
</evidence>
<feature type="transmembrane region" description="Helical" evidence="1">
    <location>
        <begin position="45"/>
        <end position="64"/>
    </location>
</feature>
<feature type="transmembrane region" description="Helical" evidence="1">
    <location>
        <begin position="12"/>
        <end position="33"/>
    </location>
</feature>
<dbReference type="Pfam" id="PF14331">
    <property type="entry name" value="IcmF-related_N"/>
    <property type="match status" value="1"/>
</dbReference>
<dbReference type="RefSeq" id="WP_268153578.1">
    <property type="nucleotide sequence ID" value="NZ_JAPPUW010000024.1"/>
</dbReference>
<organism evidence="5 6">
    <name type="scientific">Pelomonas aquatica</name>
    <dbReference type="NCBI Taxonomy" id="431058"/>
    <lineage>
        <taxon>Bacteria</taxon>
        <taxon>Pseudomonadati</taxon>
        <taxon>Pseudomonadota</taxon>
        <taxon>Betaproteobacteria</taxon>
        <taxon>Burkholderiales</taxon>
        <taxon>Sphaerotilaceae</taxon>
        <taxon>Roseateles</taxon>
    </lineage>
</organism>
<name>A0A9X4LHC3_9BURK</name>
<evidence type="ECO:0000259" key="3">
    <source>
        <dbReference type="Pfam" id="PF06761"/>
    </source>
</evidence>
<feature type="domain" description="IcmF-related" evidence="3">
    <location>
        <begin position="506"/>
        <end position="816"/>
    </location>
</feature>
<keyword evidence="1" id="KW-0812">Transmembrane</keyword>
<feature type="domain" description="Type VI secretion system IcmF C-terminal" evidence="2">
    <location>
        <begin position="1063"/>
        <end position="1164"/>
    </location>
</feature>
<dbReference type="InterPro" id="IPR025743">
    <property type="entry name" value="TssM1_N"/>
</dbReference>
<dbReference type="InterPro" id="IPR009612">
    <property type="entry name" value="IcmF-rel"/>
</dbReference>
<dbReference type="AlphaFoldDB" id="A0A9X4LHC3"/>
<proteinExistence type="predicted"/>
<dbReference type="Proteomes" id="UP001152766">
    <property type="component" value="Unassembled WGS sequence"/>
</dbReference>
<keyword evidence="1" id="KW-0472">Membrane</keyword>
<dbReference type="Pfam" id="PF06744">
    <property type="entry name" value="IcmF_C"/>
    <property type="match status" value="1"/>
</dbReference>
<feature type="transmembrane region" description="Helical" evidence="1">
    <location>
        <begin position="446"/>
        <end position="468"/>
    </location>
</feature>
<keyword evidence="1" id="KW-1133">Transmembrane helix</keyword>
<dbReference type="PANTHER" id="PTHR36153">
    <property type="entry name" value="INNER MEMBRANE PROTEIN-RELATED"/>
    <property type="match status" value="1"/>
</dbReference>
<keyword evidence="6" id="KW-1185">Reference proteome</keyword>
<protein>
    <submittedName>
        <fullName evidence="5">Type VI secretion system membrane subunit TssM</fullName>
    </submittedName>
</protein>
<dbReference type="PANTHER" id="PTHR36153:SF1">
    <property type="entry name" value="TYPE VI SECRETION SYSTEM COMPONENT TSSM1"/>
    <property type="match status" value="1"/>
</dbReference>
<dbReference type="NCBIfam" id="TIGR03348">
    <property type="entry name" value="VI_IcmF"/>
    <property type="match status" value="1"/>
</dbReference>
<gene>
    <name evidence="5" type="primary">tssM</name>
    <name evidence="5" type="ORF">EXJ73_16340</name>
</gene>
<dbReference type="SUPFAM" id="SSF52540">
    <property type="entry name" value="P-loop containing nucleoside triphosphate hydrolases"/>
    <property type="match status" value="1"/>
</dbReference>
<sequence length="1183" mass="127884">MNRFVSKLLSPALLGTLAVLVLSAVIWWVGPLIGIGDHRPLDPTWVRVLILALLWAGWIARLAWKAWRRRRTNAALIQGMSGGATAGDREAQVLAERFAEAMTRLKGAAGRSLLQPGAYLYELPWYMFIGAPGSGKTTALLNAGLQFLLGDGKQGAELRGVGGTRNCDWWFTREAVLIDTAGRYTLQESDEKVDAQAWDSFLGLLKKTRPRQPINGVLLTVNVQDLLQQGAPERAQHAAKLRERLHELQTKLGVRAPVYVLVTKVDLIAGFNENFADLPKEERDQVWGFTLPWQDGATTNVTADVTAAFDGGYAGLEQRLGERMPERLLATRDPQRRAAAFGFHQEFAALRGPLREFLATVFASGGSLQATPPVRGVYFTSGTQEGTPIDRVMGALGRSFGLTRRASASLAGQGRSFFLSQLLHDLVFVERGLGVWNAGAERRRRLLYWSGVAGLATLSVALLVGWAVSYTRNGHYAEDVAAGLPKVQQALAAVPPAPQGDVTVALAALTEARAAAAPADFPVDQPPALATFGLYQGNKLDAGARLGYERALPHALAPRIAARLQERLRAASRDNLENAYEALKSYLMLYSPNHFDADSLRAWIGSDWDQQYARSLTAEQRQQLDAHLDALLALGAPAAIAPMDQNLVASVREMLVAYPLEYRVFSRLKRQNRGGNAPEFSVAAAAGPDAAKVFTRASGEPLTRGIPGLYTRDGYRRSFQSSLALVAGKLAAEESWVLGVPADPQRQKDALLGDQLNNRVRRLFLEEYIKVWDKYLADVKLVQLGGLAGSIEASRLLASPDSPLTKLTRRIAEETTLVPPPAAPAGGLAGAAAALSDKVKQAKADAAALSDGGAAPAAGGGVAVEQMVDDHFANYRRLVTGSPAPIDDTRKLFEELNLQLVAIDAAQKSKAPPPAGGGGGAKLKAAAGQQPELIRGVLETLADAGDRQGRSAERDLLTAELRPITEFCQRAIANRYPFAANSRADVLPEDFGQLFGNGGMLDDFFQRRLQPLVDTGTASWSYKPLPDGTRPAAPAALAEFQRAARIREVFFRGGGKAAGFRVDIRAGELADGLKELSLDIDGQHLVFTPGSTAQTITWPSTRVASQIKLNTAPALATPLMFEGPWALFRLFERFEVQPGAQPEKFSVLLNLEGRRARLDVTAASVFNPFRLREISQFRCPGAM</sequence>